<evidence type="ECO:0000313" key="4">
    <source>
        <dbReference type="Proteomes" id="UP001165121"/>
    </source>
</evidence>
<accession>A0A9W6XS86</accession>
<dbReference type="PANTHER" id="PTHR22957:SF27">
    <property type="entry name" value="TBC1 DOMAIN FAMILY MEMBER 13"/>
    <property type="match status" value="1"/>
</dbReference>
<dbReference type="FunFam" id="1.10.8.270:FF:000127">
    <property type="entry name" value="Uncharacterized protein"/>
    <property type="match status" value="1"/>
</dbReference>
<evidence type="ECO:0000256" key="1">
    <source>
        <dbReference type="SAM" id="MobiDB-lite"/>
    </source>
</evidence>
<dbReference type="PROSITE" id="PS50086">
    <property type="entry name" value="TBC_RABGAP"/>
    <property type="match status" value="1"/>
</dbReference>
<evidence type="ECO:0000259" key="2">
    <source>
        <dbReference type="PROSITE" id="PS50086"/>
    </source>
</evidence>
<dbReference type="GO" id="GO:0005096">
    <property type="term" value="F:GTPase activator activity"/>
    <property type="evidence" value="ECO:0007669"/>
    <property type="project" value="TreeGrafter"/>
</dbReference>
<dbReference type="AlphaFoldDB" id="A0A9W6XS86"/>
<dbReference type="GO" id="GO:0006886">
    <property type="term" value="P:intracellular protein transport"/>
    <property type="evidence" value="ECO:0007669"/>
    <property type="project" value="TreeGrafter"/>
</dbReference>
<reference evidence="3" key="1">
    <citation type="submission" date="2023-04" db="EMBL/GenBank/DDBJ databases">
        <title>Phytophthora fragariaefolia NBRC 109709.</title>
        <authorList>
            <person name="Ichikawa N."/>
            <person name="Sato H."/>
            <person name="Tonouchi N."/>
        </authorList>
    </citation>
    <scope>NUCLEOTIDE SEQUENCE</scope>
    <source>
        <strain evidence="3">NBRC 109709</strain>
    </source>
</reference>
<dbReference type="OrthoDB" id="10263206at2759"/>
<proteinExistence type="predicted"/>
<dbReference type="InterPro" id="IPR000195">
    <property type="entry name" value="Rab-GAP-TBC_dom"/>
</dbReference>
<dbReference type="EMBL" id="BSXT01001653">
    <property type="protein sequence ID" value="GMF44225.1"/>
    <property type="molecule type" value="Genomic_DNA"/>
</dbReference>
<sequence>MDRLERLQQMLLPSAKAGQPDSTFNLEELRDLVSRGITETEIMPPGVDTVASSKAGTDSASDLLRPPAWRVPLGVVKGRPNEWNDQLQRHRDDYQRWKRDFVGGTSSQRGSGATRTEVEHLNDVSLMKEIEKDEVRTRSELPLFSSGSIAQQQMLYILFVFTKLHPEVGYVQGMNEILAPIIYVCSANPATVWASEMEADAYHLFASIMEPLEPLYFRFPENPLDGANVQMSRLAKVLRQHDAALWQHLVHPPPTTRIYVW</sequence>
<feature type="compositionally biased region" description="Polar residues" evidence="1">
    <location>
        <begin position="50"/>
        <end position="60"/>
    </location>
</feature>
<gene>
    <name evidence="3" type="ORF">Pfra01_001529800</name>
</gene>
<dbReference type="SUPFAM" id="SSF47923">
    <property type="entry name" value="Ypt/Rab-GAP domain of gyp1p"/>
    <property type="match status" value="1"/>
</dbReference>
<dbReference type="PANTHER" id="PTHR22957">
    <property type="entry name" value="TBC1 DOMAIN FAMILY MEMBER GTPASE-ACTIVATING PROTEIN"/>
    <property type="match status" value="1"/>
</dbReference>
<dbReference type="SMART" id="SM00164">
    <property type="entry name" value="TBC"/>
    <property type="match status" value="1"/>
</dbReference>
<dbReference type="Gene3D" id="1.10.8.270">
    <property type="entry name" value="putative rabgap domain of human tbc1 domain family member 14 like domains"/>
    <property type="match status" value="1"/>
</dbReference>
<feature type="region of interest" description="Disordered" evidence="1">
    <location>
        <begin position="44"/>
        <end position="63"/>
    </location>
</feature>
<feature type="domain" description="Rab-GAP TBC" evidence="2">
    <location>
        <begin position="59"/>
        <end position="261"/>
    </location>
</feature>
<protein>
    <submittedName>
        <fullName evidence="3">Unnamed protein product</fullName>
    </submittedName>
</protein>
<organism evidence="3 4">
    <name type="scientific">Phytophthora fragariaefolia</name>
    <dbReference type="NCBI Taxonomy" id="1490495"/>
    <lineage>
        <taxon>Eukaryota</taxon>
        <taxon>Sar</taxon>
        <taxon>Stramenopiles</taxon>
        <taxon>Oomycota</taxon>
        <taxon>Peronosporomycetes</taxon>
        <taxon>Peronosporales</taxon>
        <taxon>Peronosporaceae</taxon>
        <taxon>Phytophthora</taxon>
    </lineage>
</organism>
<evidence type="ECO:0000313" key="3">
    <source>
        <dbReference type="EMBL" id="GMF44225.1"/>
    </source>
</evidence>
<keyword evidence="4" id="KW-1185">Reference proteome</keyword>
<dbReference type="Pfam" id="PF00566">
    <property type="entry name" value="RabGAP-TBC"/>
    <property type="match status" value="1"/>
</dbReference>
<dbReference type="InterPro" id="IPR035969">
    <property type="entry name" value="Rab-GAP_TBC_sf"/>
</dbReference>
<dbReference type="Proteomes" id="UP001165121">
    <property type="component" value="Unassembled WGS sequence"/>
</dbReference>
<comment type="caution">
    <text evidence="3">The sequence shown here is derived from an EMBL/GenBank/DDBJ whole genome shotgun (WGS) entry which is preliminary data.</text>
</comment>
<name>A0A9W6XS86_9STRA</name>